<dbReference type="PIRSF" id="PIRSF037442">
    <property type="entry name" value="UCP037442_abhydr"/>
    <property type="match status" value="1"/>
</dbReference>
<keyword evidence="3" id="KW-1185">Reference proteome</keyword>
<dbReference type="Proteomes" id="UP001501757">
    <property type="component" value="Unassembled WGS sequence"/>
</dbReference>
<dbReference type="GO" id="GO:0016787">
    <property type="term" value="F:hydrolase activity"/>
    <property type="evidence" value="ECO:0007669"/>
    <property type="project" value="UniProtKB-KW"/>
</dbReference>
<evidence type="ECO:0000259" key="1">
    <source>
        <dbReference type="Pfam" id="PF12146"/>
    </source>
</evidence>
<keyword evidence="2" id="KW-0378">Hydrolase</keyword>
<dbReference type="EMBL" id="BAAAEI010000006">
    <property type="protein sequence ID" value="GAA0346418.1"/>
    <property type="molecule type" value="Genomic_DNA"/>
</dbReference>
<accession>A0ABN0WTN0</accession>
<dbReference type="Gene3D" id="3.40.50.1820">
    <property type="entry name" value="alpha/beta hydrolase"/>
    <property type="match status" value="1"/>
</dbReference>
<dbReference type="InterPro" id="IPR017208">
    <property type="entry name" value="UCP037442_abhydr"/>
</dbReference>
<dbReference type="InterPro" id="IPR022742">
    <property type="entry name" value="Hydrolase_4"/>
</dbReference>
<protein>
    <submittedName>
        <fullName evidence="2">Alpha/beta fold hydrolase</fullName>
    </submittedName>
</protein>
<reference evidence="2 3" key="1">
    <citation type="journal article" date="2019" name="Int. J. Syst. Evol. Microbiol.">
        <title>The Global Catalogue of Microorganisms (GCM) 10K type strain sequencing project: providing services to taxonomists for standard genome sequencing and annotation.</title>
        <authorList>
            <consortium name="The Broad Institute Genomics Platform"/>
            <consortium name="The Broad Institute Genome Sequencing Center for Infectious Disease"/>
            <person name="Wu L."/>
            <person name="Ma J."/>
        </authorList>
    </citation>
    <scope>NUCLEOTIDE SEQUENCE [LARGE SCALE GENOMIC DNA]</scope>
    <source>
        <strain evidence="2 3">JCM 13378</strain>
    </source>
</reference>
<name>A0ABN0WTN0_9ALTE</name>
<proteinExistence type="predicted"/>
<dbReference type="RefSeq" id="WP_343842189.1">
    <property type="nucleotide sequence ID" value="NZ_BAAAEI010000006.1"/>
</dbReference>
<organism evidence="2 3">
    <name type="scientific">Bowmanella denitrificans</name>
    <dbReference type="NCBI Taxonomy" id="366582"/>
    <lineage>
        <taxon>Bacteria</taxon>
        <taxon>Pseudomonadati</taxon>
        <taxon>Pseudomonadota</taxon>
        <taxon>Gammaproteobacteria</taxon>
        <taxon>Alteromonadales</taxon>
        <taxon>Alteromonadaceae</taxon>
        <taxon>Bowmanella</taxon>
    </lineage>
</organism>
<dbReference type="SUPFAM" id="SSF53474">
    <property type="entry name" value="alpha/beta-Hydrolases"/>
    <property type="match status" value="1"/>
</dbReference>
<sequence length="311" mass="35124">MHSKPESRQISALDGFSLSSTHYSAEGEAQGNLLIAGATGVPQRFYQRIALYAASQGLNVMTLDYRGIGLSRPARLKDFKMHYLDWARLDLAAAVALLAKQDLPLYVLGHSFGGHAFGLLPNHHHVSRFAVCGTGAGWHGWMPWRESLKVRMMWHLILPVLTRIKGYSPWSKLGIGEDLPQDVFYQWRAWCQYPHYFFDNPDTQDLLDCYYKVRTPSLFINATDDLWAMPASRDAFIRAYANAPIHTLDIESQGTPIGHMGYFRAQHQDLWQPIVQWLKQGSPASIGASRLQQYAPGEFNKAQLLLPNLAL</sequence>
<evidence type="ECO:0000313" key="2">
    <source>
        <dbReference type="EMBL" id="GAA0346418.1"/>
    </source>
</evidence>
<dbReference type="Pfam" id="PF12146">
    <property type="entry name" value="Hydrolase_4"/>
    <property type="match status" value="1"/>
</dbReference>
<feature type="domain" description="Serine aminopeptidase S33" evidence="1">
    <location>
        <begin position="44"/>
        <end position="241"/>
    </location>
</feature>
<dbReference type="InterPro" id="IPR029058">
    <property type="entry name" value="AB_hydrolase_fold"/>
</dbReference>
<comment type="caution">
    <text evidence="2">The sequence shown here is derived from an EMBL/GenBank/DDBJ whole genome shotgun (WGS) entry which is preliminary data.</text>
</comment>
<gene>
    <name evidence="2" type="ORF">GCM10009092_08600</name>
</gene>
<evidence type="ECO:0000313" key="3">
    <source>
        <dbReference type="Proteomes" id="UP001501757"/>
    </source>
</evidence>